<dbReference type="Pfam" id="PF00071">
    <property type="entry name" value="Ras"/>
    <property type="match status" value="1"/>
</dbReference>
<dbReference type="PANTHER" id="PTHR24070">
    <property type="entry name" value="RAS, DI-RAS, AND RHEB FAMILY MEMBERS OF SMALL GTPASE SUPERFAMILY"/>
    <property type="match status" value="1"/>
</dbReference>
<dbReference type="GO" id="GO:0007165">
    <property type="term" value="P:signal transduction"/>
    <property type="evidence" value="ECO:0007669"/>
    <property type="project" value="InterPro"/>
</dbReference>
<dbReference type="RefSeq" id="XP_046004432.1">
    <property type="nucleotide sequence ID" value="XM_046161348.1"/>
</dbReference>
<dbReference type="InterPro" id="IPR005225">
    <property type="entry name" value="Small_GTP-bd"/>
</dbReference>
<dbReference type="Gene3D" id="3.40.50.300">
    <property type="entry name" value="P-loop containing nucleotide triphosphate hydrolases"/>
    <property type="match status" value="1"/>
</dbReference>
<keyword evidence="4" id="KW-1185">Reference proteome</keyword>
<keyword evidence="1" id="KW-0547">Nucleotide-binding</keyword>
<accession>A0A9P8XQQ1</accession>
<sequence length="244" mass="27332">MSRRTPNTWKVVFCGDGGVGKSTLIYQYRHEMFLDDYDPTQLDVHLPERKRYPATIIDTSGVIAHPDAPGHIRTADVIVLVFDVTQLPTLMNVRSFAGEPSDKAKYVLVGNKCDKLEGMAIVEAQRARTVAQVKAELKCQYFEVSAEKKSEVSEIFDHVLQLRDAAPSPGIASSLLSWRYLARFVCTWSHSNEPGSVREGWTLYFPTFGRRHVCQHQFRINARVTINVSQTGIWMVGGAAVAFG</sequence>
<dbReference type="OrthoDB" id="413584at2759"/>
<keyword evidence="3" id="KW-0378">Hydrolase</keyword>
<protein>
    <submittedName>
        <fullName evidence="3">P-loop containing nucleoside triphosphate hydrolase protein</fullName>
    </submittedName>
</protein>
<dbReference type="SMART" id="SM00173">
    <property type="entry name" value="RAS"/>
    <property type="match status" value="1"/>
</dbReference>
<name>A0A9P8XQQ1_9PEZI</name>
<dbReference type="PROSITE" id="PS51419">
    <property type="entry name" value="RAB"/>
    <property type="match status" value="1"/>
</dbReference>
<dbReference type="GeneID" id="70190894"/>
<organism evidence="3 4">
    <name type="scientific">Microdochium trichocladiopsis</name>
    <dbReference type="NCBI Taxonomy" id="1682393"/>
    <lineage>
        <taxon>Eukaryota</taxon>
        <taxon>Fungi</taxon>
        <taxon>Dikarya</taxon>
        <taxon>Ascomycota</taxon>
        <taxon>Pezizomycotina</taxon>
        <taxon>Sordariomycetes</taxon>
        <taxon>Xylariomycetidae</taxon>
        <taxon>Xylariales</taxon>
        <taxon>Microdochiaceae</taxon>
        <taxon>Microdochium</taxon>
    </lineage>
</organism>
<proteinExistence type="predicted"/>
<dbReference type="EMBL" id="JAGTJQ010000015">
    <property type="protein sequence ID" value="KAH7012056.1"/>
    <property type="molecule type" value="Genomic_DNA"/>
</dbReference>
<dbReference type="InterPro" id="IPR027417">
    <property type="entry name" value="P-loop_NTPase"/>
</dbReference>
<dbReference type="SMART" id="SM00174">
    <property type="entry name" value="RHO"/>
    <property type="match status" value="1"/>
</dbReference>
<reference evidence="3" key="1">
    <citation type="journal article" date="2021" name="Nat. Commun.">
        <title>Genetic determinants of endophytism in the Arabidopsis root mycobiome.</title>
        <authorList>
            <person name="Mesny F."/>
            <person name="Miyauchi S."/>
            <person name="Thiergart T."/>
            <person name="Pickel B."/>
            <person name="Atanasova L."/>
            <person name="Karlsson M."/>
            <person name="Huettel B."/>
            <person name="Barry K.W."/>
            <person name="Haridas S."/>
            <person name="Chen C."/>
            <person name="Bauer D."/>
            <person name="Andreopoulos W."/>
            <person name="Pangilinan J."/>
            <person name="LaButti K."/>
            <person name="Riley R."/>
            <person name="Lipzen A."/>
            <person name="Clum A."/>
            <person name="Drula E."/>
            <person name="Henrissat B."/>
            <person name="Kohler A."/>
            <person name="Grigoriev I.V."/>
            <person name="Martin F.M."/>
            <person name="Hacquard S."/>
        </authorList>
    </citation>
    <scope>NUCLEOTIDE SEQUENCE</scope>
    <source>
        <strain evidence="3">MPI-CAGE-CH-0230</strain>
    </source>
</reference>
<comment type="caution">
    <text evidence="3">The sequence shown here is derived from an EMBL/GenBank/DDBJ whole genome shotgun (WGS) entry which is preliminary data.</text>
</comment>
<dbReference type="Proteomes" id="UP000756346">
    <property type="component" value="Unassembled WGS sequence"/>
</dbReference>
<dbReference type="SMART" id="SM00175">
    <property type="entry name" value="RAB"/>
    <property type="match status" value="1"/>
</dbReference>
<evidence type="ECO:0000313" key="4">
    <source>
        <dbReference type="Proteomes" id="UP000756346"/>
    </source>
</evidence>
<dbReference type="AlphaFoldDB" id="A0A9P8XQQ1"/>
<dbReference type="InterPro" id="IPR020849">
    <property type="entry name" value="Small_GTPase_Ras-type"/>
</dbReference>
<dbReference type="NCBIfam" id="TIGR00231">
    <property type="entry name" value="small_GTP"/>
    <property type="match status" value="1"/>
</dbReference>
<keyword evidence="2" id="KW-0342">GTP-binding</keyword>
<gene>
    <name evidence="3" type="ORF">B0I36DRAFT_389668</name>
</gene>
<dbReference type="SUPFAM" id="SSF52540">
    <property type="entry name" value="P-loop containing nucleoside triphosphate hydrolases"/>
    <property type="match status" value="1"/>
</dbReference>
<dbReference type="GO" id="GO:0003924">
    <property type="term" value="F:GTPase activity"/>
    <property type="evidence" value="ECO:0007669"/>
    <property type="project" value="InterPro"/>
</dbReference>
<dbReference type="GO" id="GO:0005525">
    <property type="term" value="F:GTP binding"/>
    <property type="evidence" value="ECO:0007669"/>
    <property type="project" value="UniProtKB-KW"/>
</dbReference>
<dbReference type="GO" id="GO:0016020">
    <property type="term" value="C:membrane"/>
    <property type="evidence" value="ECO:0007669"/>
    <property type="project" value="InterPro"/>
</dbReference>
<evidence type="ECO:0000313" key="3">
    <source>
        <dbReference type="EMBL" id="KAH7012056.1"/>
    </source>
</evidence>
<dbReference type="PRINTS" id="PR00449">
    <property type="entry name" value="RASTRNSFRMNG"/>
</dbReference>
<dbReference type="InterPro" id="IPR001806">
    <property type="entry name" value="Small_GTPase"/>
</dbReference>
<evidence type="ECO:0000256" key="2">
    <source>
        <dbReference type="ARBA" id="ARBA00023134"/>
    </source>
</evidence>
<evidence type="ECO:0000256" key="1">
    <source>
        <dbReference type="ARBA" id="ARBA00022741"/>
    </source>
</evidence>